<feature type="compositionally biased region" description="Low complexity" evidence="1">
    <location>
        <begin position="329"/>
        <end position="340"/>
    </location>
</feature>
<feature type="compositionally biased region" description="Polar residues" evidence="1">
    <location>
        <begin position="414"/>
        <end position="433"/>
    </location>
</feature>
<keyword evidence="3" id="KW-1185">Reference proteome</keyword>
<proteinExistence type="predicted"/>
<feature type="compositionally biased region" description="Pro residues" evidence="1">
    <location>
        <begin position="318"/>
        <end position="328"/>
    </location>
</feature>
<dbReference type="PROSITE" id="PS51257">
    <property type="entry name" value="PROKAR_LIPOPROTEIN"/>
    <property type="match status" value="1"/>
</dbReference>
<feature type="compositionally biased region" description="Low complexity" evidence="1">
    <location>
        <begin position="398"/>
        <end position="413"/>
    </location>
</feature>
<name>A0A1U7HEP2_9CYAN</name>
<dbReference type="EMBL" id="MRCB01000016">
    <property type="protein sequence ID" value="OKH22011.1"/>
    <property type="molecule type" value="Genomic_DNA"/>
</dbReference>
<dbReference type="STRING" id="1921803.NIES593_13830"/>
<dbReference type="AlphaFoldDB" id="A0A1U7HEP2"/>
<evidence type="ECO:0000313" key="3">
    <source>
        <dbReference type="Proteomes" id="UP000186868"/>
    </source>
</evidence>
<organism evidence="2 3">
    <name type="scientific">Hydrococcus rivularis NIES-593</name>
    <dbReference type="NCBI Taxonomy" id="1921803"/>
    <lineage>
        <taxon>Bacteria</taxon>
        <taxon>Bacillati</taxon>
        <taxon>Cyanobacteriota</taxon>
        <taxon>Cyanophyceae</taxon>
        <taxon>Pleurocapsales</taxon>
        <taxon>Hydrococcaceae</taxon>
        <taxon>Hydrococcus</taxon>
    </lineage>
</organism>
<feature type="compositionally biased region" description="Basic and acidic residues" evidence="1">
    <location>
        <begin position="378"/>
        <end position="388"/>
    </location>
</feature>
<evidence type="ECO:0000313" key="2">
    <source>
        <dbReference type="EMBL" id="OKH22011.1"/>
    </source>
</evidence>
<sequence>MLVFMYRFLPIKSICLCAFLILLSLGLVSCGDRIEVSPLSSPEPPSVSISAGKLSEVAPPAVIRQLNQTLEQYQPQVAILSPPRDSIFQETTVAVKLQVRDLPIFKDPDLEMGPHLKLILDNEPAREIYDIDKPVTLENLAPGTHTLRVFASRPWHESFKNEGAYAQTTFHILTKTDTNAPDPSLPLLTYSRPQGSYGAEPILVDFYLTNAPLRLVAKENSEIADWRIRVTINGQSFVLDNWQPVYLTGFEKGNNWVQLEFLDRAGNRVDNVFNTTVRLIEYNPKGQDPLSKLMRGELATEYARSIVDPTYKAKLTPTPSPTPTPTPQEAPTARPEVPVEQPTPTPQETPTPIEKPTAPEIEVTSQPPVETSEPLLSEPKKTPTKESVEPTETIAPQPETSTAPTPAAPSEESLPTNTEAAPATKTPSANQASRLEKPQWLDRVLSRFQTTKTDPNSSPLSERSPTASSESNMQSELAQPQSESI</sequence>
<dbReference type="PRINTS" id="PR01217">
    <property type="entry name" value="PRICHEXTENSN"/>
</dbReference>
<reference evidence="2 3" key="1">
    <citation type="submission" date="2016-11" db="EMBL/GenBank/DDBJ databases">
        <title>Draft Genome Sequences of Nine Cyanobacterial Strains from Diverse Habitats.</title>
        <authorList>
            <person name="Zhu T."/>
            <person name="Hou S."/>
            <person name="Lu X."/>
            <person name="Hess W.R."/>
        </authorList>
    </citation>
    <scope>NUCLEOTIDE SEQUENCE [LARGE SCALE GENOMIC DNA]</scope>
    <source>
        <strain evidence="2 3">NIES-593</strain>
    </source>
</reference>
<comment type="caution">
    <text evidence="2">The sequence shown here is derived from an EMBL/GenBank/DDBJ whole genome shotgun (WGS) entry which is preliminary data.</text>
</comment>
<accession>A0A1U7HEP2</accession>
<feature type="compositionally biased region" description="Polar residues" evidence="1">
    <location>
        <begin position="447"/>
        <end position="485"/>
    </location>
</feature>
<gene>
    <name evidence="2" type="ORF">NIES593_13830</name>
</gene>
<dbReference type="Proteomes" id="UP000186868">
    <property type="component" value="Unassembled WGS sequence"/>
</dbReference>
<feature type="region of interest" description="Disordered" evidence="1">
    <location>
        <begin position="310"/>
        <end position="485"/>
    </location>
</feature>
<evidence type="ECO:0008006" key="4">
    <source>
        <dbReference type="Google" id="ProtNLM"/>
    </source>
</evidence>
<evidence type="ECO:0000256" key="1">
    <source>
        <dbReference type="SAM" id="MobiDB-lite"/>
    </source>
</evidence>
<protein>
    <recommendedName>
        <fullName evidence="4">FHA domain containing protein</fullName>
    </recommendedName>
</protein>